<proteinExistence type="predicted"/>
<evidence type="ECO:0000313" key="2">
    <source>
        <dbReference type="Proteomes" id="UP000824267"/>
    </source>
</evidence>
<name>A0A9D1RG37_9BACT</name>
<evidence type="ECO:0000313" key="1">
    <source>
        <dbReference type="EMBL" id="HIW86810.1"/>
    </source>
</evidence>
<reference evidence="1" key="2">
    <citation type="submission" date="2021-04" db="EMBL/GenBank/DDBJ databases">
        <authorList>
            <person name="Gilroy R."/>
        </authorList>
    </citation>
    <scope>NUCLEOTIDE SEQUENCE</scope>
    <source>
        <strain evidence="1">Gambia16-930</strain>
    </source>
</reference>
<reference evidence="1" key="1">
    <citation type="journal article" date="2021" name="PeerJ">
        <title>Extensive microbial diversity within the chicken gut microbiome revealed by metagenomics and culture.</title>
        <authorList>
            <person name="Gilroy R."/>
            <person name="Ravi A."/>
            <person name="Getino M."/>
            <person name="Pursley I."/>
            <person name="Horton D.L."/>
            <person name="Alikhan N.F."/>
            <person name="Baker D."/>
            <person name="Gharbi K."/>
            <person name="Hall N."/>
            <person name="Watson M."/>
            <person name="Adriaenssens E.M."/>
            <person name="Foster-Nyarko E."/>
            <person name="Jarju S."/>
            <person name="Secka A."/>
            <person name="Antonio M."/>
            <person name="Oren A."/>
            <person name="Chaudhuri R.R."/>
            <person name="La Ragione R."/>
            <person name="Hildebrand F."/>
            <person name="Pallen M.J."/>
        </authorList>
    </citation>
    <scope>NUCLEOTIDE SEQUENCE</scope>
    <source>
        <strain evidence="1">Gambia16-930</strain>
    </source>
</reference>
<comment type="caution">
    <text evidence="1">The sequence shown here is derived from an EMBL/GenBank/DDBJ whole genome shotgun (WGS) entry which is preliminary data.</text>
</comment>
<dbReference type="EMBL" id="DXGG01000030">
    <property type="protein sequence ID" value="HIW86810.1"/>
    <property type="molecule type" value="Genomic_DNA"/>
</dbReference>
<protein>
    <submittedName>
        <fullName evidence="1">Uncharacterized protein</fullName>
    </submittedName>
</protein>
<accession>A0A9D1RG37</accession>
<sequence>MIGDYMSKYKEGCPIELYNVKKDVGLKNNIYESHKDVGDFHLKFIKAVIQQYNNSIIGNKTV</sequence>
<organism evidence="1 2">
    <name type="scientific">Candidatus Onthomorpha intestinigallinarum</name>
    <dbReference type="NCBI Taxonomy" id="2840880"/>
    <lineage>
        <taxon>Bacteria</taxon>
        <taxon>Pseudomonadati</taxon>
        <taxon>Bacteroidota</taxon>
        <taxon>Bacteroidia</taxon>
        <taxon>Bacteroidales</taxon>
        <taxon>Candidatus Onthomorpha</taxon>
    </lineage>
</organism>
<dbReference type="Proteomes" id="UP000824267">
    <property type="component" value="Unassembled WGS sequence"/>
</dbReference>
<dbReference type="AlphaFoldDB" id="A0A9D1RG37"/>
<gene>
    <name evidence="1" type="ORF">IAC47_00840</name>
</gene>
<feature type="non-terminal residue" evidence="1">
    <location>
        <position position="1"/>
    </location>
</feature>